<name>A0A238J1L7_9RHOB</name>
<sequence length="415" mass="44949">MGEKFGRSGYDAAAWLVRFGLVVALTVLPFAVVAETEARLIHFTEDGRQGGTPLLPGFAMHSVWSGMGQAEFGTIFIAVSNHDEVLGNVAIFALDPGADRMRFVNDIKSVSEAAGNWLEGEGQYKVHTFLEQASDGRLYFATMPATKPAGRRGAHLYALDPATEQIEDVSSQLPYTVTREGKIVGGRGVLLEELGIKGLGAHVEFEDMLYLMAHDNGALLRLDLRTGSVLAIGHSPRVSYAFHVDAEGDVYYLGGTPGEAQAFLHFDAQTGETTPLVSGISEDEEVGMIVATANPDLILVLLAKSKEVFPVQTKSEKRLRGGTSCGENWWRLFNMTVSPDGKDVYFVSNNNSRAAIWRAPVGGGKCVEVLDAEGLLGSRNLAFGGRNIWVGDRFYTPVWTHEGPNDLAILEVTVE</sequence>
<dbReference type="InterPro" id="IPR015943">
    <property type="entry name" value="WD40/YVTN_repeat-like_dom_sf"/>
</dbReference>
<accession>A0A238J1L7</accession>
<dbReference type="Proteomes" id="UP000201838">
    <property type="component" value="Unassembled WGS sequence"/>
</dbReference>
<evidence type="ECO:0000256" key="1">
    <source>
        <dbReference type="SAM" id="Phobius"/>
    </source>
</evidence>
<dbReference type="EMBL" id="FXXQ01000009">
    <property type="protein sequence ID" value="SMX24629.1"/>
    <property type="molecule type" value="Genomic_DNA"/>
</dbReference>
<keyword evidence="1" id="KW-0812">Transmembrane</keyword>
<evidence type="ECO:0008006" key="4">
    <source>
        <dbReference type="Google" id="ProtNLM"/>
    </source>
</evidence>
<keyword evidence="3" id="KW-1185">Reference proteome</keyword>
<reference evidence="2 3" key="1">
    <citation type="submission" date="2017-05" db="EMBL/GenBank/DDBJ databases">
        <authorList>
            <person name="Song R."/>
            <person name="Chenine A.L."/>
            <person name="Ruprecht R.M."/>
        </authorList>
    </citation>
    <scope>NUCLEOTIDE SEQUENCE [LARGE SCALE GENOMIC DNA]</scope>
    <source>
        <strain evidence="2 3">CECT 8489</strain>
    </source>
</reference>
<feature type="transmembrane region" description="Helical" evidence="1">
    <location>
        <begin position="12"/>
        <end position="34"/>
    </location>
</feature>
<gene>
    <name evidence="2" type="ORF">BOA8489_02755</name>
</gene>
<dbReference type="Gene3D" id="2.130.10.10">
    <property type="entry name" value="YVTN repeat-like/Quinoprotein amine dehydrogenase"/>
    <property type="match status" value="1"/>
</dbReference>
<dbReference type="RefSeq" id="WP_093974678.1">
    <property type="nucleotide sequence ID" value="NZ_FXXQ01000009.1"/>
</dbReference>
<protein>
    <recommendedName>
        <fullName evidence="4">WD40-like Beta Propeller Repeat protein</fullName>
    </recommendedName>
</protein>
<dbReference type="OrthoDB" id="9812926at2"/>
<keyword evidence="1" id="KW-0472">Membrane</keyword>
<organism evidence="2 3">
    <name type="scientific">Boseongicola aestuarii</name>
    <dbReference type="NCBI Taxonomy" id="1470561"/>
    <lineage>
        <taxon>Bacteria</taxon>
        <taxon>Pseudomonadati</taxon>
        <taxon>Pseudomonadota</taxon>
        <taxon>Alphaproteobacteria</taxon>
        <taxon>Rhodobacterales</taxon>
        <taxon>Paracoccaceae</taxon>
        <taxon>Boseongicola</taxon>
    </lineage>
</organism>
<dbReference type="AlphaFoldDB" id="A0A238J1L7"/>
<keyword evidence="1" id="KW-1133">Transmembrane helix</keyword>
<dbReference type="SUPFAM" id="SSF63825">
    <property type="entry name" value="YWTD domain"/>
    <property type="match status" value="1"/>
</dbReference>
<proteinExistence type="predicted"/>
<evidence type="ECO:0000313" key="3">
    <source>
        <dbReference type="Proteomes" id="UP000201838"/>
    </source>
</evidence>
<evidence type="ECO:0000313" key="2">
    <source>
        <dbReference type="EMBL" id="SMX24629.1"/>
    </source>
</evidence>